<evidence type="ECO:0000313" key="3">
    <source>
        <dbReference type="EMBL" id="KIY91256.1"/>
    </source>
</evidence>
<feature type="region of interest" description="Disordered" evidence="1">
    <location>
        <begin position="156"/>
        <end position="178"/>
    </location>
</feature>
<dbReference type="InterPro" id="IPR013785">
    <property type="entry name" value="Aldolase_TIM"/>
</dbReference>
<reference evidence="3 4" key="1">
    <citation type="journal article" date="2013" name="BMC Genomics">
        <title>Reconstruction of the lipid metabolism for the microalga Monoraphidium neglectum from its genome sequence reveals characteristics suitable for biofuel production.</title>
        <authorList>
            <person name="Bogen C."/>
            <person name="Al-Dilaimi A."/>
            <person name="Albersmeier A."/>
            <person name="Wichmann J."/>
            <person name="Grundmann M."/>
            <person name="Rupp O."/>
            <person name="Lauersen K.J."/>
            <person name="Blifernez-Klassen O."/>
            <person name="Kalinowski J."/>
            <person name="Goesmann A."/>
            <person name="Mussgnug J.H."/>
            <person name="Kruse O."/>
        </authorList>
    </citation>
    <scope>NUCLEOTIDE SEQUENCE [LARGE SCALE GENOMIC DNA]</scope>
    <source>
        <strain evidence="3 4">SAG 48.87</strain>
    </source>
</reference>
<dbReference type="Gene3D" id="3.20.20.70">
    <property type="entry name" value="Aldolase class I"/>
    <property type="match status" value="1"/>
</dbReference>
<evidence type="ECO:0000313" key="4">
    <source>
        <dbReference type="Proteomes" id="UP000054498"/>
    </source>
</evidence>
<keyword evidence="3" id="KW-0670">Pyruvate</keyword>
<organism evidence="3 4">
    <name type="scientific">Monoraphidium neglectum</name>
    <dbReference type="NCBI Taxonomy" id="145388"/>
    <lineage>
        <taxon>Eukaryota</taxon>
        <taxon>Viridiplantae</taxon>
        <taxon>Chlorophyta</taxon>
        <taxon>core chlorophytes</taxon>
        <taxon>Chlorophyceae</taxon>
        <taxon>CS clade</taxon>
        <taxon>Sphaeropleales</taxon>
        <taxon>Selenastraceae</taxon>
        <taxon>Monoraphidium</taxon>
    </lineage>
</organism>
<feature type="compositionally biased region" description="Polar residues" evidence="1">
    <location>
        <begin position="169"/>
        <end position="178"/>
    </location>
</feature>
<dbReference type="STRING" id="145388.A0A0D2LMI4"/>
<dbReference type="SUPFAM" id="SSF89000">
    <property type="entry name" value="post-HMGL domain-like"/>
    <property type="match status" value="1"/>
</dbReference>
<dbReference type="AlphaFoldDB" id="A0A0D2LMI4"/>
<accession>A0A0D2LMI4</accession>
<dbReference type="PANTHER" id="PTHR43778:SF2">
    <property type="entry name" value="PYRUVATE CARBOXYLASE, MITOCHONDRIAL"/>
    <property type="match status" value="1"/>
</dbReference>
<dbReference type="InterPro" id="IPR055268">
    <property type="entry name" value="PCB-like"/>
</dbReference>
<gene>
    <name evidence="3" type="ORF">MNEG_16708</name>
</gene>
<dbReference type="KEGG" id="mng:MNEG_16708"/>
<keyword evidence="4" id="KW-1185">Reference proteome</keyword>
<dbReference type="GO" id="GO:0005737">
    <property type="term" value="C:cytoplasm"/>
    <property type="evidence" value="ECO:0007669"/>
    <property type="project" value="TreeGrafter"/>
</dbReference>
<dbReference type="GeneID" id="25734494"/>
<evidence type="ECO:0000259" key="2">
    <source>
        <dbReference type="Pfam" id="PF02436"/>
    </source>
</evidence>
<evidence type="ECO:0000256" key="1">
    <source>
        <dbReference type="SAM" id="MobiDB-lite"/>
    </source>
</evidence>
<sequence length="178" mass="19231">MSGLTSQPNLGAIVNSLAGTALDTGISQAGLLRLSNYWEATRELYAPFESNMRYSSSDVYYHEMPGGQYTNLKFQAASLGLGDSWGKVQQAYAAANRALGDIVKVTPSSKVVGDLAQFMVQNDLNEHTLVERASELSLPGSVVEFMQGYIGQPPAGFPEPLRSRPLNPTPTRTITLDC</sequence>
<dbReference type="Proteomes" id="UP000054498">
    <property type="component" value="Unassembled WGS sequence"/>
</dbReference>
<dbReference type="Pfam" id="PF02436">
    <property type="entry name" value="PYC_OADA"/>
    <property type="match status" value="1"/>
</dbReference>
<dbReference type="EMBL" id="KK106891">
    <property type="protein sequence ID" value="KIY91256.1"/>
    <property type="molecule type" value="Genomic_DNA"/>
</dbReference>
<dbReference type="PANTHER" id="PTHR43778">
    <property type="entry name" value="PYRUVATE CARBOXYLASE"/>
    <property type="match status" value="1"/>
</dbReference>
<feature type="domain" description="Carboxylase conserved" evidence="2">
    <location>
        <begin position="59"/>
        <end position="167"/>
    </location>
</feature>
<dbReference type="GO" id="GO:0006094">
    <property type="term" value="P:gluconeogenesis"/>
    <property type="evidence" value="ECO:0007669"/>
    <property type="project" value="TreeGrafter"/>
</dbReference>
<proteinExistence type="predicted"/>
<dbReference type="GO" id="GO:0004736">
    <property type="term" value="F:pyruvate carboxylase activity"/>
    <property type="evidence" value="ECO:0007669"/>
    <property type="project" value="UniProtKB-EC"/>
</dbReference>
<dbReference type="RefSeq" id="XP_013890276.1">
    <property type="nucleotide sequence ID" value="XM_014034822.1"/>
</dbReference>
<keyword evidence="3" id="KW-0436">Ligase</keyword>
<dbReference type="EC" id="6.4.1.1" evidence="3"/>
<dbReference type="OrthoDB" id="196847at2759"/>
<dbReference type="InterPro" id="IPR003379">
    <property type="entry name" value="Carboxylase_cons_dom"/>
</dbReference>
<name>A0A0D2LMI4_9CHLO</name>
<protein>
    <submittedName>
        <fullName evidence="3">Pyruvate carboxylase subunit A</fullName>
        <ecNumber evidence="3">6.4.1.1</ecNumber>
    </submittedName>
</protein>